<dbReference type="Proteomes" id="UP000030377">
    <property type="component" value="Unassembled WGS sequence"/>
</dbReference>
<protein>
    <submittedName>
        <fullName evidence="1">Uncharacterized protein</fullName>
    </submittedName>
</protein>
<proteinExistence type="predicted"/>
<sequence>MLRRRRYKQSKTLHERLADEAARLREEAQALAPGRRREMLLRRARQDETAIQIESWLHSPGLRAPT</sequence>
<name>A0A0A3XPI3_BRAJP</name>
<accession>A0A0A3XPI3</accession>
<dbReference type="RefSeq" id="WP_041959221.1">
    <property type="nucleotide sequence ID" value="NZ_JRPN01000026.1"/>
</dbReference>
<gene>
    <name evidence="1" type="ORF">MA20_34600</name>
</gene>
<organism evidence="1 2">
    <name type="scientific">Bradyrhizobium japonicum</name>
    <dbReference type="NCBI Taxonomy" id="375"/>
    <lineage>
        <taxon>Bacteria</taxon>
        <taxon>Pseudomonadati</taxon>
        <taxon>Pseudomonadota</taxon>
        <taxon>Alphaproteobacteria</taxon>
        <taxon>Hyphomicrobiales</taxon>
        <taxon>Nitrobacteraceae</taxon>
        <taxon>Bradyrhizobium</taxon>
    </lineage>
</organism>
<reference evidence="1 2" key="1">
    <citation type="submission" date="2014-09" db="EMBL/GenBank/DDBJ databases">
        <title>Draft genome of Bradyrhizobium japonicum Is-34.</title>
        <authorList>
            <person name="Tsurumaru H."/>
            <person name="Yamakawa T."/>
            <person name="Hashimoto S."/>
            <person name="Okizaki K."/>
            <person name="Kanesaki Y."/>
            <person name="Yoshikawa H."/>
            <person name="Yajima S."/>
        </authorList>
    </citation>
    <scope>NUCLEOTIDE SEQUENCE [LARGE SCALE GENOMIC DNA]</scope>
    <source>
        <strain evidence="1 2">Is-34</strain>
    </source>
</reference>
<evidence type="ECO:0000313" key="2">
    <source>
        <dbReference type="Proteomes" id="UP000030377"/>
    </source>
</evidence>
<evidence type="ECO:0000313" key="1">
    <source>
        <dbReference type="EMBL" id="KGT75179.1"/>
    </source>
</evidence>
<dbReference type="AlphaFoldDB" id="A0A0A3XPI3"/>
<dbReference type="EMBL" id="JRPN01000026">
    <property type="protein sequence ID" value="KGT75179.1"/>
    <property type="molecule type" value="Genomic_DNA"/>
</dbReference>
<dbReference type="STRING" id="375.BKD09_RS18785"/>
<comment type="caution">
    <text evidence="1">The sequence shown here is derived from an EMBL/GenBank/DDBJ whole genome shotgun (WGS) entry which is preliminary data.</text>
</comment>